<organism evidence="13 14">
    <name type="scientific">Seminavis robusta</name>
    <dbReference type="NCBI Taxonomy" id="568900"/>
    <lineage>
        <taxon>Eukaryota</taxon>
        <taxon>Sar</taxon>
        <taxon>Stramenopiles</taxon>
        <taxon>Ochrophyta</taxon>
        <taxon>Bacillariophyta</taxon>
        <taxon>Bacillariophyceae</taxon>
        <taxon>Bacillariophycidae</taxon>
        <taxon>Naviculales</taxon>
        <taxon>Naviculaceae</taxon>
        <taxon>Seminavis</taxon>
    </lineage>
</organism>
<evidence type="ECO:0000313" key="14">
    <source>
        <dbReference type="Proteomes" id="UP001153069"/>
    </source>
</evidence>
<dbReference type="SUPFAM" id="SSF109604">
    <property type="entry name" value="HD-domain/PDEase-like"/>
    <property type="match status" value="1"/>
</dbReference>
<dbReference type="Pfam" id="PF00211">
    <property type="entry name" value="Guanylate_cyc"/>
    <property type="match status" value="1"/>
</dbReference>
<proteinExistence type="predicted"/>
<dbReference type="Proteomes" id="UP001153069">
    <property type="component" value="Unassembled WGS sequence"/>
</dbReference>
<dbReference type="SMART" id="SM00044">
    <property type="entry name" value="CYCc"/>
    <property type="match status" value="1"/>
</dbReference>
<keyword evidence="2 11" id="KW-0812">Transmembrane</keyword>
<feature type="domain" description="Guanylate cyclase" evidence="12">
    <location>
        <begin position="562"/>
        <end position="696"/>
    </location>
</feature>
<dbReference type="GO" id="GO:0046872">
    <property type="term" value="F:metal ion binding"/>
    <property type="evidence" value="ECO:0007669"/>
    <property type="project" value="UniProtKB-KW"/>
</dbReference>
<evidence type="ECO:0000256" key="8">
    <source>
        <dbReference type="PIRSR" id="PIRSR623088-3"/>
    </source>
</evidence>
<evidence type="ECO:0000313" key="13">
    <source>
        <dbReference type="EMBL" id="CAB9500805.1"/>
    </source>
</evidence>
<comment type="caution">
    <text evidence="13">The sequence shown here is derived from an EMBL/GenBank/DDBJ whole genome shotgun (WGS) entry which is preliminary data.</text>
</comment>
<evidence type="ECO:0000256" key="3">
    <source>
        <dbReference type="ARBA" id="ARBA00022741"/>
    </source>
</evidence>
<dbReference type="GO" id="GO:0007168">
    <property type="term" value="P:receptor guanylyl cyclase signaling pathway"/>
    <property type="evidence" value="ECO:0007669"/>
    <property type="project" value="TreeGrafter"/>
</dbReference>
<dbReference type="InterPro" id="IPR002073">
    <property type="entry name" value="PDEase_catalytic_dom"/>
</dbReference>
<dbReference type="PANTHER" id="PTHR11920:SF335">
    <property type="entry name" value="GUANYLATE CYCLASE"/>
    <property type="match status" value="1"/>
</dbReference>
<keyword evidence="9" id="KW-0175">Coiled coil</keyword>
<keyword evidence="3" id="KW-0547">Nucleotide-binding</keyword>
<evidence type="ECO:0000256" key="1">
    <source>
        <dbReference type="ARBA" id="ARBA00004370"/>
    </source>
</evidence>
<dbReference type="GO" id="GO:0004016">
    <property type="term" value="F:adenylate cyclase activity"/>
    <property type="evidence" value="ECO:0007669"/>
    <property type="project" value="TreeGrafter"/>
</dbReference>
<feature type="binding site" evidence="8">
    <location>
        <position position="940"/>
    </location>
    <ligand>
        <name>Zn(2+)</name>
        <dbReference type="ChEBI" id="CHEBI:29105"/>
        <label>1</label>
    </ligand>
</feature>
<keyword evidence="6" id="KW-0456">Lyase</keyword>
<feature type="region of interest" description="Disordered" evidence="10">
    <location>
        <begin position="1"/>
        <end position="60"/>
    </location>
</feature>
<sequence length="1204" mass="134970">MSTPLRVIQKNEVRWQDEPQDDDDDDGKDGNMSVNSADSLLSEESVEADEEHDDLEDEHEKIKKSILSKKDLKAVWRLRCGVTIVLLGTASAVCALIYSITATGDDEDFEAQYRTNAVKVVQSFEAVLTKITIISQLAIAVTAEGIQQQNNWPFITLSAFQERARAAMDSSQALYVSINPLVTVDHLEQWEEFVLDGQQNHWIAEGHALQQELGIDDLEDDEAVARTWGYQNRTEVVAPMHTFTATGSPILSSGLYPAPDLMLPRWQTSPVLYANWVNEDLFHRKDGGELAQECFDKQAVIVGRFHMVPPGTINSSNLETAFFATLRSMNSGAPVYHHGDPMAHAVFPIFDSLSSTNTNTSTSTKQMVAMIAATFRWKFFFQEVLSGYDSVTLVLHNDCDGAFTYEIHGPSVRLVGQGDYHNTELDHFLYEARLENTVLKDGTVEGLGFNQDNCPYSIRVYPTDDYKESFESYNPAILTMTIAATFAVLMVLFGVYDRIVDHRQKQVLHKATKSTALVASLFPKQIRDQLLGEATGGGAGNFKGFENRDPNAPIADLYPHCTVFFCDIAGFTAWSSTREPAEVFELLQTLYGAFDEIAKKRKVFKVETIGDSYVAVTGLPEAQPLHAILMAKFASDCIERMNRVVGVLRKKLGPDTSELGMRVGMHSGPVTAGVLKGDRARFQLFGDTVNTAARMESNGAKNKIQVSYSTYDELVKQGKEHWLTPRDDLVQAKGKGAMQTYWLVIPDKSSRGGSTTQSSSVRSANSGQIPGSVMVGDDDDICCQHGEKEKNISPAEEAEKESRLVEWIVKTLKEELQKLAFTRKQVKATTFKAKHPYRRQSSIEEVSEVLVLSKVPAPNVDVGMDVGQEVVSELTEYVQAIANMYNDNAFHCFEHACHTTMAASKYLKRLVAPRGHEYIQRIKSDRLTTLAILFSTLIHDADHRGVSNNRLIEEDEQIAAKYGNKSPAEQNSLDTAFELLMDDEKFHALKECLFHSNQDLQHFRQVLVNSIVATDIFDAELQKLRKERWEKAFSSSKEYRSSGEDLDDLRSSVIIEHIMQASDISHTMQHWNVYRKWNSKLFEEVYSAYIAGRSEQDPSRFWYQGEIGFFDNYVIPLAKKLKESNVFGVSSDECLNWALKNRDEFQACGEEIVSEMIQEVKSKFPSSGPSISTKDITEMMTTESASSCLEGSDHKHKTVFELDV</sequence>
<accession>A0A9N8DFE4</accession>
<dbReference type="GO" id="GO:0004383">
    <property type="term" value="F:guanylate cyclase activity"/>
    <property type="evidence" value="ECO:0007669"/>
    <property type="project" value="TreeGrafter"/>
</dbReference>
<keyword evidence="4 11" id="KW-1133">Transmembrane helix</keyword>
<feature type="binding site" evidence="8">
    <location>
        <position position="940"/>
    </location>
    <ligand>
        <name>Zn(2+)</name>
        <dbReference type="ChEBI" id="CHEBI:29105"/>
        <label>2</label>
    </ligand>
</feature>
<dbReference type="EMBL" id="CAICTM010000091">
    <property type="protein sequence ID" value="CAB9500805.1"/>
    <property type="molecule type" value="Genomic_DNA"/>
</dbReference>
<protein>
    <submittedName>
        <fullName evidence="13">Receptor-type guanylate cyclase gcy</fullName>
    </submittedName>
</protein>
<name>A0A9N8DFE4_9STRA</name>
<feature type="active site" description="Proton donor" evidence="7">
    <location>
        <position position="891"/>
    </location>
</feature>
<evidence type="ECO:0000256" key="7">
    <source>
        <dbReference type="PIRSR" id="PIRSR623088-1"/>
    </source>
</evidence>
<evidence type="ECO:0000256" key="5">
    <source>
        <dbReference type="ARBA" id="ARBA00023136"/>
    </source>
</evidence>
<evidence type="ECO:0000256" key="9">
    <source>
        <dbReference type="SAM" id="Coils"/>
    </source>
</evidence>
<dbReference type="InterPro" id="IPR029787">
    <property type="entry name" value="Nucleotide_cyclase"/>
</dbReference>
<gene>
    <name evidence="13" type="ORF">SEMRO_92_G048190.1</name>
</gene>
<comment type="subcellular location">
    <subcellularLocation>
        <location evidence="1">Membrane</location>
    </subcellularLocation>
</comment>
<dbReference type="Gene3D" id="1.10.1300.10">
    <property type="entry name" value="3'5'-cyclic nucleotide phosphodiesterase, catalytic domain"/>
    <property type="match status" value="1"/>
</dbReference>
<dbReference type="AlphaFoldDB" id="A0A9N8DFE4"/>
<feature type="binding site" evidence="8">
    <location>
        <position position="1063"/>
    </location>
    <ligand>
        <name>Zn(2+)</name>
        <dbReference type="ChEBI" id="CHEBI:29105"/>
        <label>1</label>
    </ligand>
</feature>
<dbReference type="InterPro" id="IPR023088">
    <property type="entry name" value="PDEase"/>
</dbReference>
<dbReference type="PROSITE" id="PS50125">
    <property type="entry name" value="GUANYLATE_CYCLASE_2"/>
    <property type="match status" value="1"/>
</dbReference>
<dbReference type="PANTHER" id="PTHR11920">
    <property type="entry name" value="GUANYLYL CYCLASE"/>
    <property type="match status" value="1"/>
</dbReference>
<dbReference type="CDD" id="cd07302">
    <property type="entry name" value="CHD"/>
    <property type="match status" value="1"/>
</dbReference>
<evidence type="ECO:0000256" key="10">
    <source>
        <dbReference type="SAM" id="MobiDB-lite"/>
    </source>
</evidence>
<dbReference type="GO" id="GO:0000166">
    <property type="term" value="F:nucleotide binding"/>
    <property type="evidence" value="ECO:0007669"/>
    <property type="project" value="UniProtKB-KW"/>
</dbReference>
<dbReference type="PRINTS" id="PR00387">
    <property type="entry name" value="PDIESTERASE1"/>
</dbReference>
<evidence type="ECO:0000256" key="6">
    <source>
        <dbReference type="ARBA" id="ARBA00023239"/>
    </source>
</evidence>
<keyword evidence="14" id="KW-1185">Reference proteome</keyword>
<dbReference type="SUPFAM" id="SSF55073">
    <property type="entry name" value="Nucleotide cyclase"/>
    <property type="match status" value="1"/>
</dbReference>
<reference evidence="13" key="1">
    <citation type="submission" date="2020-06" db="EMBL/GenBank/DDBJ databases">
        <authorList>
            <consortium name="Plant Systems Biology data submission"/>
        </authorList>
    </citation>
    <scope>NUCLEOTIDE SEQUENCE</scope>
    <source>
        <strain evidence="13">D6</strain>
    </source>
</reference>
<feature type="compositionally biased region" description="Acidic residues" evidence="10">
    <location>
        <begin position="44"/>
        <end position="57"/>
    </location>
</feature>
<keyword evidence="8" id="KW-0479">Metal-binding</keyword>
<keyword evidence="13" id="KW-0675">Receptor</keyword>
<dbReference type="GO" id="GO:0005886">
    <property type="term" value="C:plasma membrane"/>
    <property type="evidence" value="ECO:0007669"/>
    <property type="project" value="TreeGrafter"/>
</dbReference>
<dbReference type="GO" id="GO:0001653">
    <property type="term" value="F:peptide receptor activity"/>
    <property type="evidence" value="ECO:0007669"/>
    <property type="project" value="TreeGrafter"/>
</dbReference>
<feature type="transmembrane region" description="Helical" evidence="11">
    <location>
        <begin position="78"/>
        <end position="100"/>
    </location>
</feature>
<evidence type="ECO:0000259" key="12">
    <source>
        <dbReference type="PROSITE" id="PS50125"/>
    </source>
</evidence>
<evidence type="ECO:0000256" key="4">
    <source>
        <dbReference type="ARBA" id="ARBA00022989"/>
    </source>
</evidence>
<evidence type="ECO:0000256" key="2">
    <source>
        <dbReference type="ARBA" id="ARBA00022692"/>
    </source>
</evidence>
<dbReference type="GO" id="GO:0004114">
    <property type="term" value="F:3',5'-cyclic-nucleotide phosphodiesterase activity"/>
    <property type="evidence" value="ECO:0007669"/>
    <property type="project" value="InterPro"/>
</dbReference>
<feature type="compositionally biased region" description="Acidic residues" evidence="10">
    <location>
        <begin position="18"/>
        <end position="27"/>
    </location>
</feature>
<dbReference type="InterPro" id="IPR050401">
    <property type="entry name" value="Cyclic_nucleotide_synthase"/>
</dbReference>
<dbReference type="Gene3D" id="3.30.70.1230">
    <property type="entry name" value="Nucleotide cyclase"/>
    <property type="match status" value="1"/>
</dbReference>
<feature type="region of interest" description="Disordered" evidence="10">
    <location>
        <begin position="749"/>
        <end position="770"/>
    </location>
</feature>
<feature type="compositionally biased region" description="Low complexity" evidence="10">
    <location>
        <begin position="751"/>
        <end position="763"/>
    </location>
</feature>
<evidence type="ECO:0000256" key="11">
    <source>
        <dbReference type="SAM" id="Phobius"/>
    </source>
</evidence>
<dbReference type="GO" id="GO:0035556">
    <property type="term" value="P:intracellular signal transduction"/>
    <property type="evidence" value="ECO:0007669"/>
    <property type="project" value="InterPro"/>
</dbReference>
<feature type="binding site" evidence="8">
    <location>
        <position position="895"/>
    </location>
    <ligand>
        <name>Zn(2+)</name>
        <dbReference type="ChEBI" id="CHEBI:29105"/>
        <label>1</label>
    </ligand>
</feature>
<dbReference type="InterPro" id="IPR036971">
    <property type="entry name" value="PDEase_catalytic_dom_sf"/>
</dbReference>
<feature type="coiled-coil region" evidence="9">
    <location>
        <begin position="795"/>
        <end position="829"/>
    </location>
</feature>
<dbReference type="InterPro" id="IPR001054">
    <property type="entry name" value="A/G_cyclase"/>
</dbReference>
<feature type="binding site" evidence="8">
    <location>
        <position position="939"/>
    </location>
    <ligand>
        <name>Zn(2+)</name>
        <dbReference type="ChEBI" id="CHEBI:29105"/>
        <label>1</label>
    </ligand>
</feature>
<keyword evidence="5 11" id="KW-0472">Membrane</keyword>
<dbReference type="Pfam" id="PF00233">
    <property type="entry name" value="PDEase_I"/>
    <property type="match status" value="1"/>
</dbReference>